<keyword evidence="2" id="KW-1133">Transmembrane helix</keyword>
<feature type="transmembrane region" description="Helical" evidence="2">
    <location>
        <begin position="131"/>
        <end position="154"/>
    </location>
</feature>
<dbReference type="EMBL" id="JGZD01000001">
    <property type="protein sequence ID" value="KFI74200.1"/>
    <property type="molecule type" value="Genomic_DNA"/>
</dbReference>
<accession>A0A087BT50</accession>
<protein>
    <recommendedName>
        <fullName evidence="3">DUF3566 domain-containing protein</fullName>
    </recommendedName>
</protein>
<dbReference type="RefSeq" id="WP_022861812.1">
    <property type="nucleotide sequence ID" value="NZ_JGZD01000001.1"/>
</dbReference>
<sequence length="180" mass="19182">MSAYDEDDMPEVVRSSMSGEHVAPNGRSVRSSSSDQQVFPPRSPRATPTVAPRRARRGIPRARRMSLSLTKVDIWSISRVTFLLAVAGGIIQIIAVALVWMVLNAMGLFSQINQIVSSTGLDTSSFNLSDIFSLSTILSAVTIFAVLEVVLLTVLAAIGGLLYNVVASLVGGVHVVLGDD</sequence>
<feature type="transmembrane region" description="Helical" evidence="2">
    <location>
        <begin position="161"/>
        <end position="177"/>
    </location>
</feature>
<evidence type="ECO:0000313" key="4">
    <source>
        <dbReference type="EMBL" id="KFI74200.1"/>
    </source>
</evidence>
<comment type="caution">
    <text evidence="4">The sequence shown here is derived from an EMBL/GenBank/DDBJ whole genome shotgun (WGS) entry which is preliminary data.</text>
</comment>
<dbReference type="Proteomes" id="UP000029014">
    <property type="component" value="Unassembled WGS sequence"/>
</dbReference>
<evidence type="ECO:0000313" key="5">
    <source>
        <dbReference type="Proteomes" id="UP000029014"/>
    </source>
</evidence>
<dbReference type="InterPro" id="IPR021949">
    <property type="entry name" value="DUF3566_TM"/>
</dbReference>
<feature type="compositionally biased region" description="Acidic residues" evidence="1">
    <location>
        <begin position="1"/>
        <end position="10"/>
    </location>
</feature>
<dbReference type="eggNOG" id="COG3266">
    <property type="taxonomic scope" value="Bacteria"/>
</dbReference>
<organism evidence="4 5">
    <name type="scientific">Bifidobacterium minimum</name>
    <dbReference type="NCBI Taxonomy" id="1693"/>
    <lineage>
        <taxon>Bacteria</taxon>
        <taxon>Bacillati</taxon>
        <taxon>Actinomycetota</taxon>
        <taxon>Actinomycetes</taxon>
        <taxon>Bifidobacteriales</taxon>
        <taxon>Bifidobacteriaceae</taxon>
        <taxon>Bifidobacterium</taxon>
    </lineage>
</organism>
<dbReference type="AlphaFoldDB" id="A0A087BT50"/>
<keyword evidence="2" id="KW-0812">Transmembrane</keyword>
<keyword evidence="5" id="KW-1185">Reference proteome</keyword>
<name>A0A087BT50_9BIFI</name>
<evidence type="ECO:0000256" key="2">
    <source>
        <dbReference type="SAM" id="Phobius"/>
    </source>
</evidence>
<reference evidence="4 5" key="1">
    <citation type="submission" date="2014-03" db="EMBL/GenBank/DDBJ databases">
        <title>Genomics of Bifidobacteria.</title>
        <authorList>
            <person name="Ventura M."/>
            <person name="Milani C."/>
            <person name="Lugli G.A."/>
        </authorList>
    </citation>
    <scope>NUCLEOTIDE SEQUENCE [LARGE SCALE GENOMIC DNA]</scope>
    <source>
        <strain evidence="4 5">LMG 11592</strain>
    </source>
</reference>
<feature type="transmembrane region" description="Helical" evidence="2">
    <location>
        <begin position="80"/>
        <end position="103"/>
    </location>
</feature>
<feature type="compositionally biased region" description="Low complexity" evidence="1">
    <location>
        <begin position="27"/>
        <end position="52"/>
    </location>
</feature>
<feature type="region of interest" description="Disordered" evidence="1">
    <location>
        <begin position="1"/>
        <end position="55"/>
    </location>
</feature>
<dbReference type="STRING" id="1693.BMIN_1099"/>
<evidence type="ECO:0000259" key="3">
    <source>
        <dbReference type="Pfam" id="PF12089"/>
    </source>
</evidence>
<feature type="domain" description="DUF3566" evidence="3">
    <location>
        <begin position="63"/>
        <end position="179"/>
    </location>
</feature>
<gene>
    <name evidence="4" type="ORF">BMIN_1099</name>
</gene>
<keyword evidence="2" id="KW-0472">Membrane</keyword>
<dbReference type="Pfam" id="PF12089">
    <property type="entry name" value="DUF3566"/>
    <property type="match status" value="1"/>
</dbReference>
<proteinExistence type="predicted"/>
<evidence type="ECO:0000256" key="1">
    <source>
        <dbReference type="SAM" id="MobiDB-lite"/>
    </source>
</evidence>